<evidence type="ECO:0000256" key="4">
    <source>
        <dbReference type="ARBA" id="ARBA00023008"/>
    </source>
</evidence>
<keyword evidence="4" id="KW-0186">Copper</keyword>
<dbReference type="SUPFAM" id="SSF49503">
    <property type="entry name" value="Cupredoxins"/>
    <property type="match status" value="3"/>
</dbReference>
<dbReference type="InterPro" id="IPR008972">
    <property type="entry name" value="Cupredoxin"/>
</dbReference>
<protein>
    <recommendedName>
        <fullName evidence="11">Laccase</fullName>
    </recommendedName>
</protein>
<dbReference type="Proteomes" id="UP000076420">
    <property type="component" value="Unassembled WGS sequence"/>
</dbReference>
<dbReference type="Pfam" id="PF07731">
    <property type="entry name" value="Cu-oxidase_2"/>
    <property type="match status" value="1"/>
</dbReference>
<gene>
    <name evidence="9" type="primary">106055613</name>
</gene>
<sequence length="679" mass="76725">MFLSVKLVTSVLVLLKLRSLLATETESDYILSDYKDHPCNRHCEDNSLPRLCKYTWLLENYYVMSKACHDCPFNQTHCYLPHCVSADGVMRGIKTANRILPGPRVEVCEGDTIEVTVMNAMEVSEGTSIHWHGIHQRGTPFMDGVAMLTQCPIPAHAKFTYRFTANNPGTHFWHAHAGVQRADGLFGSLVIRRPPSREPQYLLYDYDLTDHVIIVNDWLAEMTVNRFAAHHHDSGDNKPELMLINGRGQYREFRDSNGTSLFTPRATFTVKPGKRYRFRIINAGILNCPIQFSVDSHTMTMIASDGHSFAPYTVDMFNIFSGERYDFVLYADKEENLRNYWIRVKGLADCNVKSANQTAILKYEGAPDDLPPESPLEPAPGGKLLNLWNAKRSQNKADITQMSSVEADDDILTSKPNKTFYLAMDFYKIDNPRFNNPTYYPLSSVLKSQMLYTPQINHISTLLPPVPPLSQYDDVSKDIYCNAETLQEHCDTKWCGCVHLYQVDLNDIVELVVIDEGLPYDANHPMHLHGYSFRVIGIDRINSTTTLEGVKAMDARGELNRTKTKAPLKDSVTVPDGGYTIVRFKADNPGIWFFHCHIEFHAEIGMGLFFQVGNKSQFPKPPKNFPKCGDFLNDESDDTEEVTVTQTVKCTSGCSDVVPWSALVLLVALSITFKMGINI</sequence>
<feature type="domain" description="Plastocyanin-like" evidence="6">
    <location>
        <begin position="210"/>
        <end position="366"/>
    </location>
</feature>
<dbReference type="InterPro" id="IPR045087">
    <property type="entry name" value="Cu-oxidase_fam"/>
</dbReference>
<dbReference type="Pfam" id="PF00394">
    <property type="entry name" value="Cu-oxidase"/>
    <property type="match status" value="1"/>
</dbReference>
<feature type="domain" description="Plastocyanin-like" evidence="8">
    <location>
        <begin position="86"/>
        <end position="194"/>
    </location>
</feature>
<organism evidence="9 10">
    <name type="scientific">Biomphalaria glabrata</name>
    <name type="common">Bloodfluke planorb</name>
    <name type="synonym">Freshwater snail</name>
    <dbReference type="NCBI Taxonomy" id="6526"/>
    <lineage>
        <taxon>Eukaryota</taxon>
        <taxon>Metazoa</taxon>
        <taxon>Spiralia</taxon>
        <taxon>Lophotrochozoa</taxon>
        <taxon>Mollusca</taxon>
        <taxon>Gastropoda</taxon>
        <taxon>Heterobranchia</taxon>
        <taxon>Euthyneura</taxon>
        <taxon>Panpulmonata</taxon>
        <taxon>Hygrophila</taxon>
        <taxon>Lymnaeoidea</taxon>
        <taxon>Planorbidae</taxon>
        <taxon>Biomphalaria</taxon>
    </lineage>
</organism>
<dbReference type="InterPro" id="IPR033138">
    <property type="entry name" value="Cu_oxidase_CS"/>
</dbReference>
<feature type="domain" description="Plastocyanin-like" evidence="7">
    <location>
        <begin position="483"/>
        <end position="615"/>
    </location>
</feature>
<dbReference type="GO" id="GO:0016491">
    <property type="term" value="F:oxidoreductase activity"/>
    <property type="evidence" value="ECO:0007669"/>
    <property type="project" value="UniProtKB-KW"/>
</dbReference>
<dbReference type="FunFam" id="2.60.40.420:FF:000045">
    <property type="entry name" value="Laccase 2"/>
    <property type="match status" value="1"/>
</dbReference>
<comment type="similarity">
    <text evidence="1">Belongs to the multicopper oxidase family.</text>
</comment>
<evidence type="ECO:0000256" key="5">
    <source>
        <dbReference type="SAM" id="SignalP"/>
    </source>
</evidence>
<proteinExistence type="inferred from homology"/>
<evidence type="ECO:0000256" key="2">
    <source>
        <dbReference type="ARBA" id="ARBA00022723"/>
    </source>
</evidence>
<evidence type="ECO:0000313" key="10">
    <source>
        <dbReference type="Proteomes" id="UP000076420"/>
    </source>
</evidence>
<keyword evidence="2" id="KW-0479">Metal-binding</keyword>
<dbReference type="PROSITE" id="PS00079">
    <property type="entry name" value="MULTICOPPER_OXIDASE1"/>
    <property type="match status" value="1"/>
</dbReference>
<keyword evidence="3" id="KW-0560">Oxidoreductase</keyword>
<dbReference type="PANTHER" id="PTHR11709">
    <property type="entry name" value="MULTI-COPPER OXIDASE"/>
    <property type="match status" value="1"/>
</dbReference>
<keyword evidence="5" id="KW-0732">Signal</keyword>
<dbReference type="InterPro" id="IPR011706">
    <property type="entry name" value="Cu-oxidase_C"/>
</dbReference>
<dbReference type="VEuPathDB" id="VectorBase:BGLB016719"/>
<dbReference type="OrthoDB" id="2121828at2759"/>
<reference evidence="9" key="1">
    <citation type="submission" date="2020-05" db="UniProtKB">
        <authorList>
            <consortium name="EnsemblMetazoa"/>
        </authorList>
    </citation>
    <scope>IDENTIFICATION</scope>
    <source>
        <strain evidence="9">BB02</strain>
    </source>
</reference>
<dbReference type="InterPro" id="IPR011707">
    <property type="entry name" value="Cu-oxidase-like_N"/>
</dbReference>
<dbReference type="KEGG" id="bgt:106055613"/>
<feature type="chain" id="PRO_5012293559" description="Laccase" evidence="5">
    <location>
        <begin position="23"/>
        <end position="679"/>
    </location>
</feature>
<evidence type="ECO:0000259" key="7">
    <source>
        <dbReference type="Pfam" id="PF07731"/>
    </source>
</evidence>
<dbReference type="GO" id="GO:0006826">
    <property type="term" value="P:iron ion transport"/>
    <property type="evidence" value="ECO:0007669"/>
    <property type="project" value="TreeGrafter"/>
</dbReference>
<dbReference type="GO" id="GO:0005886">
    <property type="term" value="C:plasma membrane"/>
    <property type="evidence" value="ECO:0007669"/>
    <property type="project" value="TreeGrafter"/>
</dbReference>
<feature type="signal peptide" evidence="5">
    <location>
        <begin position="1"/>
        <end position="22"/>
    </location>
</feature>
<name>A0A2C9K9E2_BIOGL</name>
<dbReference type="Gene3D" id="2.60.40.420">
    <property type="entry name" value="Cupredoxins - blue copper proteins"/>
    <property type="match status" value="3"/>
</dbReference>
<evidence type="ECO:0008006" key="11">
    <source>
        <dbReference type="Google" id="ProtNLM"/>
    </source>
</evidence>
<evidence type="ECO:0000259" key="8">
    <source>
        <dbReference type="Pfam" id="PF07732"/>
    </source>
</evidence>
<dbReference type="GO" id="GO:0005507">
    <property type="term" value="F:copper ion binding"/>
    <property type="evidence" value="ECO:0007669"/>
    <property type="project" value="InterPro"/>
</dbReference>
<dbReference type="InterPro" id="IPR002355">
    <property type="entry name" value="Cu_oxidase_Cu_BS"/>
</dbReference>
<evidence type="ECO:0000313" key="9">
    <source>
        <dbReference type="EnsemblMetazoa" id="BGLB016719-PA"/>
    </source>
</evidence>
<dbReference type="CDD" id="cd13905">
    <property type="entry name" value="CuRO_3_tcLLC2_insect_like"/>
    <property type="match status" value="1"/>
</dbReference>
<evidence type="ECO:0000259" key="6">
    <source>
        <dbReference type="Pfam" id="PF00394"/>
    </source>
</evidence>
<dbReference type="VEuPathDB" id="VectorBase:BGLAX_048563"/>
<dbReference type="PROSITE" id="PS00080">
    <property type="entry name" value="MULTICOPPER_OXIDASE2"/>
    <property type="match status" value="1"/>
</dbReference>
<evidence type="ECO:0000256" key="1">
    <source>
        <dbReference type="ARBA" id="ARBA00010609"/>
    </source>
</evidence>
<evidence type="ECO:0000256" key="3">
    <source>
        <dbReference type="ARBA" id="ARBA00023002"/>
    </source>
</evidence>
<dbReference type="FunFam" id="2.60.40.420:FF:000031">
    <property type="entry name" value="Laccase-2 isoform A"/>
    <property type="match status" value="1"/>
</dbReference>
<dbReference type="STRING" id="6526.A0A2C9K9E2"/>
<dbReference type="PANTHER" id="PTHR11709:SF394">
    <property type="entry name" value="FI03373P-RELATED"/>
    <property type="match status" value="1"/>
</dbReference>
<accession>A0A2C9K9E2</accession>
<dbReference type="CDD" id="cd13884">
    <property type="entry name" value="CuRO_2_tcLCC_insect_like"/>
    <property type="match status" value="1"/>
</dbReference>
<dbReference type="Pfam" id="PF07732">
    <property type="entry name" value="Cu-oxidase_3"/>
    <property type="match status" value="1"/>
</dbReference>
<dbReference type="AlphaFoldDB" id="A0A2C9K9E2"/>
<dbReference type="EnsemblMetazoa" id="BGLB016719-RA">
    <property type="protein sequence ID" value="BGLB016719-PA"/>
    <property type="gene ID" value="BGLB016719"/>
</dbReference>
<dbReference type="CDD" id="cd13858">
    <property type="entry name" value="CuRO_1_tcLCC2_insect_like"/>
    <property type="match status" value="1"/>
</dbReference>
<dbReference type="InterPro" id="IPR001117">
    <property type="entry name" value="Cu-oxidase_2nd"/>
</dbReference>